<evidence type="ECO:0000256" key="3">
    <source>
        <dbReference type="ARBA" id="ARBA00022448"/>
    </source>
</evidence>
<keyword evidence="6 10" id="KW-0812">Transmembrane</keyword>
<keyword evidence="4 10" id="KW-1003">Cell membrane</keyword>
<dbReference type="PROSITE" id="PS52015">
    <property type="entry name" value="TONB_CTD"/>
    <property type="match status" value="1"/>
</dbReference>
<dbReference type="InterPro" id="IPR003538">
    <property type="entry name" value="TonB"/>
</dbReference>
<organism evidence="13 14">
    <name type="scientific">Steroidobacter gossypii</name>
    <dbReference type="NCBI Taxonomy" id="2805490"/>
    <lineage>
        <taxon>Bacteria</taxon>
        <taxon>Pseudomonadati</taxon>
        <taxon>Pseudomonadota</taxon>
        <taxon>Gammaproteobacteria</taxon>
        <taxon>Steroidobacterales</taxon>
        <taxon>Steroidobacteraceae</taxon>
        <taxon>Steroidobacter</taxon>
    </lineage>
</organism>
<keyword evidence="14" id="KW-1185">Reference proteome</keyword>
<dbReference type="InterPro" id="IPR006260">
    <property type="entry name" value="TonB/TolA_C"/>
</dbReference>
<dbReference type="InterPro" id="IPR037682">
    <property type="entry name" value="TonB_C"/>
</dbReference>
<evidence type="ECO:0000256" key="9">
    <source>
        <dbReference type="ARBA" id="ARBA00023136"/>
    </source>
</evidence>
<dbReference type="PANTHER" id="PTHR33446:SF2">
    <property type="entry name" value="PROTEIN TONB"/>
    <property type="match status" value="1"/>
</dbReference>
<evidence type="ECO:0000256" key="2">
    <source>
        <dbReference type="ARBA" id="ARBA00006555"/>
    </source>
</evidence>
<dbReference type="RefSeq" id="WP_203169527.1">
    <property type="nucleotide sequence ID" value="NZ_JAEVLS010000005.1"/>
</dbReference>
<dbReference type="Pfam" id="PF03544">
    <property type="entry name" value="TonB_C"/>
    <property type="match status" value="1"/>
</dbReference>
<keyword evidence="8 10" id="KW-1133">Transmembrane helix</keyword>
<evidence type="ECO:0000256" key="11">
    <source>
        <dbReference type="SAM" id="MobiDB-lite"/>
    </source>
</evidence>
<dbReference type="EMBL" id="JAEVLS010000005">
    <property type="protein sequence ID" value="MBM0107417.1"/>
    <property type="molecule type" value="Genomic_DNA"/>
</dbReference>
<feature type="transmembrane region" description="Helical" evidence="10">
    <location>
        <begin position="20"/>
        <end position="40"/>
    </location>
</feature>
<feature type="compositionally biased region" description="Polar residues" evidence="11">
    <location>
        <begin position="119"/>
        <end position="134"/>
    </location>
</feature>
<dbReference type="PRINTS" id="PR01374">
    <property type="entry name" value="TONBPROTEIN"/>
</dbReference>
<evidence type="ECO:0000313" key="13">
    <source>
        <dbReference type="EMBL" id="MBM0107417.1"/>
    </source>
</evidence>
<evidence type="ECO:0000256" key="10">
    <source>
        <dbReference type="RuleBase" id="RU362123"/>
    </source>
</evidence>
<proteinExistence type="inferred from homology"/>
<evidence type="ECO:0000259" key="12">
    <source>
        <dbReference type="PROSITE" id="PS52015"/>
    </source>
</evidence>
<feature type="domain" description="TonB C-terminal" evidence="12">
    <location>
        <begin position="114"/>
        <end position="206"/>
    </location>
</feature>
<evidence type="ECO:0000313" key="14">
    <source>
        <dbReference type="Proteomes" id="UP000661077"/>
    </source>
</evidence>
<evidence type="ECO:0000256" key="6">
    <source>
        <dbReference type="ARBA" id="ARBA00022692"/>
    </source>
</evidence>
<reference evidence="13 14" key="1">
    <citation type="journal article" date="2021" name="Int. J. Syst. Evol. Microbiol.">
        <title>Steroidobacter gossypii sp. nov., isolated from soil of cotton cropping field.</title>
        <authorList>
            <person name="Huang R."/>
            <person name="Yang S."/>
            <person name="Zhen C."/>
            <person name="Liu W."/>
        </authorList>
    </citation>
    <scope>NUCLEOTIDE SEQUENCE [LARGE SCALE GENOMIC DNA]</scope>
    <source>
        <strain evidence="13 14">S1-65</strain>
    </source>
</reference>
<keyword evidence="9 10" id="KW-0472">Membrane</keyword>
<comment type="caution">
    <text evidence="13">The sequence shown here is derived from an EMBL/GenBank/DDBJ whole genome shotgun (WGS) entry which is preliminary data.</text>
</comment>
<dbReference type="NCBIfam" id="TIGR01352">
    <property type="entry name" value="tonB_Cterm"/>
    <property type="match status" value="1"/>
</dbReference>
<evidence type="ECO:0000256" key="1">
    <source>
        <dbReference type="ARBA" id="ARBA00004383"/>
    </source>
</evidence>
<accession>A0ABS1X2G4</accession>
<keyword evidence="5 10" id="KW-0997">Cell inner membrane</keyword>
<dbReference type="Gene3D" id="3.30.1150.10">
    <property type="match status" value="1"/>
</dbReference>
<sequence length="206" mass="21811">MYAPGTASKDGILSRSGPALAVIGIHILIIYGLAATMGVVKVPQFAAPIEAVFIPEQTESEPEPPVPVKPEIDQVVPTEQPMPEIQFDEPVAPPTETPMPASENAIAATAATGAVAQDLKTSNRVEPTYPSSSRRAGEEGTVRLKVLVDEKGRPRDVAVATSSGFARLDQAAMEAVRKWRFVAATDGTNPISAWTHVAITFRLTTG</sequence>
<dbReference type="SUPFAM" id="SSF74653">
    <property type="entry name" value="TolA/TonB C-terminal domain"/>
    <property type="match status" value="1"/>
</dbReference>
<name>A0ABS1X2G4_9GAMM</name>
<dbReference type="InterPro" id="IPR051045">
    <property type="entry name" value="TonB-dependent_transducer"/>
</dbReference>
<comment type="function">
    <text evidence="10">Interacts with outer membrane receptor proteins that carry out high-affinity binding and energy dependent uptake into the periplasmic space of specific substrates. It could act to transduce energy from the cytoplasmic membrane to specific energy-requiring processes in the outer membrane, resulting in the release into the periplasm of ligands bound by these outer membrane proteins.</text>
</comment>
<keyword evidence="10" id="KW-0735">Signal-anchor</keyword>
<comment type="similarity">
    <text evidence="2 10">Belongs to the TonB family.</text>
</comment>
<comment type="subcellular location">
    <subcellularLocation>
        <location evidence="1 10">Cell inner membrane</location>
        <topology evidence="1 10">Single-pass membrane protein</topology>
        <orientation evidence="1 10">Periplasmic side</orientation>
    </subcellularLocation>
</comment>
<keyword evidence="3 10" id="KW-0813">Transport</keyword>
<evidence type="ECO:0000256" key="4">
    <source>
        <dbReference type="ARBA" id="ARBA00022475"/>
    </source>
</evidence>
<gene>
    <name evidence="13" type="ORF">JM946_21975</name>
</gene>
<evidence type="ECO:0000256" key="8">
    <source>
        <dbReference type="ARBA" id="ARBA00022989"/>
    </source>
</evidence>
<feature type="region of interest" description="Disordered" evidence="11">
    <location>
        <begin position="117"/>
        <end position="138"/>
    </location>
</feature>
<protein>
    <recommendedName>
        <fullName evidence="10">Protein TonB</fullName>
    </recommendedName>
</protein>
<dbReference type="Proteomes" id="UP000661077">
    <property type="component" value="Unassembled WGS sequence"/>
</dbReference>
<evidence type="ECO:0000256" key="7">
    <source>
        <dbReference type="ARBA" id="ARBA00022927"/>
    </source>
</evidence>
<keyword evidence="7 10" id="KW-0653">Protein transport</keyword>
<dbReference type="PANTHER" id="PTHR33446">
    <property type="entry name" value="PROTEIN TONB-RELATED"/>
    <property type="match status" value="1"/>
</dbReference>
<evidence type="ECO:0000256" key="5">
    <source>
        <dbReference type="ARBA" id="ARBA00022519"/>
    </source>
</evidence>